<organism evidence="2 3">
    <name type="scientific">Noviherbaspirillum denitrificans</name>
    <dbReference type="NCBI Taxonomy" id="1968433"/>
    <lineage>
        <taxon>Bacteria</taxon>
        <taxon>Pseudomonadati</taxon>
        <taxon>Pseudomonadota</taxon>
        <taxon>Betaproteobacteria</taxon>
        <taxon>Burkholderiales</taxon>
        <taxon>Oxalobacteraceae</taxon>
        <taxon>Noviherbaspirillum</taxon>
    </lineage>
</organism>
<feature type="transmembrane region" description="Helical" evidence="1">
    <location>
        <begin position="66"/>
        <end position="85"/>
    </location>
</feature>
<evidence type="ECO:0008006" key="4">
    <source>
        <dbReference type="Google" id="ProtNLM"/>
    </source>
</evidence>
<dbReference type="GO" id="GO:0005886">
    <property type="term" value="C:plasma membrane"/>
    <property type="evidence" value="ECO:0007669"/>
    <property type="project" value="TreeGrafter"/>
</dbReference>
<reference evidence="2 3" key="1">
    <citation type="submission" date="2016-02" db="EMBL/GenBank/DDBJ databases">
        <authorList>
            <person name="Wen L."/>
            <person name="He K."/>
            <person name="Yang H."/>
        </authorList>
    </citation>
    <scope>NUCLEOTIDE SEQUENCE [LARGE SCALE GENOMIC DNA]</scope>
    <source>
        <strain evidence="2 3">TSA40</strain>
    </source>
</reference>
<feature type="transmembrane region" description="Helical" evidence="1">
    <location>
        <begin position="150"/>
        <end position="173"/>
    </location>
</feature>
<dbReference type="InterPro" id="IPR005325">
    <property type="entry name" value="DUF308_memb"/>
</dbReference>
<feature type="transmembrane region" description="Helical" evidence="1">
    <location>
        <begin position="35"/>
        <end position="54"/>
    </location>
</feature>
<comment type="caution">
    <text evidence="2">The sequence shown here is derived from an EMBL/GenBank/DDBJ whole genome shotgun (WGS) entry which is preliminary data.</text>
</comment>
<protein>
    <recommendedName>
        <fullName evidence="4">HdeD family acid-resistance protein</fullName>
    </recommendedName>
</protein>
<evidence type="ECO:0000256" key="1">
    <source>
        <dbReference type="SAM" id="Phobius"/>
    </source>
</evidence>
<keyword evidence="1" id="KW-0472">Membrane</keyword>
<dbReference type="PANTHER" id="PTHR34989">
    <property type="entry name" value="PROTEIN HDED"/>
    <property type="match status" value="1"/>
</dbReference>
<dbReference type="AlphaFoldDB" id="A0A254T764"/>
<dbReference type="Proteomes" id="UP000197535">
    <property type="component" value="Unassembled WGS sequence"/>
</dbReference>
<feature type="transmembrane region" description="Helical" evidence="1">
    <location>
        <begin position="91"/>
        <end position="114"/>
    </location>
</feature>
<dbReference type="Pfam" id="PF03729">
    <property type="entry name" value="DUF308"/>
    <property type="match status" value="2"/>
</dbReference>
<gene>
    <name evidence="2" type="ORF">AYR66_00525</name>
</gene>
<sequence>MNEMLSRSWRMLALRGVIAILFGVLALAWPDLTLLAFATIFAVYALLTGAVLVVGSVRSRKSNEDWWLPLMVGLVSIGAGVVATIHPGLTAMVLVLVVGANALITGVLDIATAVRLRKTIRNEGLLILNGVASIAFGVLVFLFPDAGALALVWLISFYASFSGILLLAFAFRLRAKTKGTSKMEKDRRTIPDRRMAAAHP</sequence>
<dbReference type="EMBL" id="LSTO01000005">
    <property type="protein sequence ID" value="OWW18470.1"/>
    <property type="molecule type" value="Genomic_DNA"/>
</dbReference>
<keyword evidence="1" id="KW-0812">Transmembrane</keyword>
<evidence type="ECO:0000313" key="3">
    <source>
        <dbReference type="Proteomes" id="UP000197535"/>
    </source>
</evidence>
<dbReference type="OrthoDB" id="193343at2"/>
<name>A0A254T764_9BURK</name>
<keyword evidence="3" id="KW-1185">Reference proteome</keyword>
<dbReference type="PANTHER" id="PTHR34989:SF1">
    <property type="entry name" value="PROTEIN HDED"/>
    <property type="match status" value="1"/>
</dbReference>
<keyword evidence="1" id="KW-1133">Transmembrane helix</keyword>
<proteinExistence type="predicted"/>
<evidence type="ECO:0000313" key="2">
    <source>
        <dbReference type="EMBL" id="OWW18470.1"/>
    </source>
</evidence>
<dbReference type="RefSeq" id="WP_088710442.1">
    <property type="nucleotide sequence ID" value="NZ_LSTO01000005.1"/>
</dbReference>
<accession>A0A254T764</accession>
<dbReference type="InterPro" id="IPR052712">
    <property type="entry name" value="Acid_resist_chaperone_HdeD"/>
</dbReference>
<feature type="transmembrane region" description="Helical" evidence="1">
    <location>
        <begin position="126"/>
        <end position="144"/>
    </location>
</feature>
<feature type="transmembrane region" description="Helical" evidence="1">
    <location>
        <begin position="12"/>
        <end position="29"/>
    </location>
</feature>